<keyword evidence="3" id="KW-1185">Reference proteome</keyword>
<proteinExistence type="predicted"/>
<protein>
    <submittedName>
        <fullName evidence="2">Uncharacterized protein</fullName>
    </submittedName>
</protein>
<sequence length="80" mass="8091">MGLFGGRLSGFIRDSSYSNMAFESGIPIEPMEGLGLGASGFGAMDEDMQGLAALGSSSGAPPPPTNDMGGGDIGFDWTDL</sequence>
<accession>A0A7T8GU74</accession>
<evidence type="ECO:0000256" key="1">
    <source>
        <dbReference type="SAM" id="MobiDB-lite"/>
    </source>
</evidence>
<dbReference type="EMBL" id="CP045901">
    <property type="protein sequence ID" value="QQP37879.1"/>
    <property type="molecule type" value="Genomic_DNA"/>
</dbReference>
<evidence type="ECO:0000313" key="3">
    <source>
        <dbReference type="Proteomes" id="UP000595437"/>
    </source>
</evidence>
<evidence type="ECO:0000313" key="2">
    <source>
        <dbReference type="EMBL" id="QQP37879.1"/>
    </source>
</evidence>
<dbReference type="AlphaFoldDB" id="A0A7T8GU74"/>
<organism evidence="2 3">
    <name type="scientific">Caligus rogercresseyi</name>
    <name type="common">Sea louse</name>
    <dbReference type="NCBI Taxonomy" id="217165"/>
    <lineage>
        <taxon>Eukaryota</taxon>
        <taxon>Metazoa</taxon>
        <taxon>Ecdysozoa</taxon>
        <taxon>Arthropoda</taxon>
        <taxon>Crustacea</taxon>
        <taxon>Multicrustacea</taxon>
        <taxon>Hexanauplia</taxon>
        <taxon>Copepoda</taxon>
        <taxon>Siphonostomatoida</taxon>
        <taxon>Caligidae</taxon>
        <taxon>Caligus</taxon>
    </lineage>
</organism>
<reference evidence="3" key="1">
    <citation type="submission" date="2021-01" db="EMBL/GenBank/DDBJ databases">
        <title>Caligus Genome Assembly.</title>
        <authorList>
            <person name="Gallardo-Escarate C."/>
        </authorList>
    </citation>
    <scope>NUCLEOTIDE SEQUENCE [LARGE SCALE GENOMIC DNA]</scope>
</reference>
<feature type="region of interest" description="Disordered" evidence="1">
    <location>
        <begin position="52"/>
        <end position="80"/>
    </location>
</feature>
<name>A0A7T8GU74_CALRO</name>
<dbReference type="Proteomes" id="UP000595437">
    <property type="component" value="Chromosome 12"/>
</dbReference>
<gene>
    <name evidence="2" type="ORF">FKW44_018296</name>
</gene>